<keyword evidence="3" id="KW-1185">Reference proteome</keyword>
<dbReference type="Gene3D" id="3.30.60.10">
    <property type="entry name" value="Endochitinase-like"/>
    <property type="match status" value="1"/>
</dbReference>
<dbReference type="SUPFAM" id="SSF57016">
    <property type="entry name" value="Plant lectins/antimicrobial peptides"/>
    <property type="match status" value="1"/>
</dbReference>
<evidence type="ECO:0000313" key="2">
    <source>
        <dbReference type="EMBL" id="KAG5399988.1"/>
    </source>
</evidence>
<evidence type="ECO:0000256" key="1">
    <source>
        <dbReference type="ARBA" id="ARBA00022669"/>
    </source>
</evidence>
<protein>
    <submittedName>
        <fullName evidence="2">Uncharacterized protein</fullName>
    </submittedName>
</protein>
<sequence>MFCCLIWNVSNYAILISHHHVVCYISHWLLPLLYSHCAVHQLLILIIKIWRFYKFSTSQQRLKTAVVHQTYVYSQFGFCGNTSDYCVVGCQQGP</sequence>
<accession>A0ABQ7MP58</accession>
<dbReference type="EMBL" id="JADBGQ010000004">
    <property type="protein sequence ID" value="KAG5399988.1"/>
    <property type="molecule type" value="Genomic_DNA"/>
</dbReference>
<name>A0ABQ7MP58_BRACM</name>
<dbReference type="InterPro" id="IPR036861">
    <property type="entry name" value="Endochitinase-like_sf"/>
</dbReference>
<comment type="caution">
    <text evidence="2">The sequence shown here is derived from an EMBL/GenBank/DDBJ whole genome shotgun (WGS) entry which is preliminary data.</text>
</comment>
<organism evidence="2 3">
    <name type="scientific">Brassica rapa subsp. trilocularis</name>
    <dbReference type="NCBI Taxonomy" id="1813537"/>
    <lineage>
        <taxon>Eukaryota</taxon>
        <taxon>Viridiplantae</taxon>
        <taxon>Streptophyta</taxon>
        <taxon>Embryophyta</taxon>
        <taxon>Tracheophyta</taxon>
        <taxon>Spermatophyta</taxon>
        <taxon>Magnoliopsida</taxon>
        <taxon>eudicotyledons</taxon>
        <taxon>Gunneridae</taxon>
        <taxon>Pentapetalae</taxon>
        <taxon>rosids</taxon>
        <taxon>malvids</taxon>
        <taxon>Brassicales</taxon>
        <taxon>Brassicaceae</taxon>
        <taxon>Brassiceae</taxon>
        <taxon>Brassica</taxon>
    </lineage>
</organism>
<reference evidence="2 3" key="1">
    <citation type="submission" date="2021-03" db="EMBL/GenBank/DDBJ databases">
        <authorList>
            <person name="King G.J."/>
            <person name="Bancroft I."/>
            <person name="Baten A."/>
            <person name="Bloomfield J."/>
            <person name="Borpatragohain P."/>
            <person name="He Z."/>
            <person name="Irish N."/>
            <person name="Irwin J."/>
            <person name="Liu K."/>
            <person name="Mauleon R.P."/>
            <person name="Moore J."/>
            <person name="Morris R."/>
            <person name="Ostergaard L."/>
            <person name="Wang B."/>
            <person name="Wells R."/>
        </authorList>
    </citation>
    <scope>NUCLEOTIDE SEQUENCE [LARGE SCALE GENOMIC DNA]</scope>
    <source>
        <strain evidence="2">R-o-18</strain>
        <tissue evidence="2">Leaf</tissue>
    </source>
</reference>
<keyword evidence="1" id="KW-0147">Chitin-binding</keyword>
<gene>
    <name evidence="2" type="primary">A04p006610.1_BraROA</name>
    <name evidence="2" type="ORF">IGI04_014595</name>
</gene>
<evidence type="ECO:0000313" key="3">
    <source>
        <dbReference type="Proteomes" id="UP000823674"/>
    </source>
</evidence>
<proteinExistence type="predicted"/>
<dbReference type="Proteomes" id="UP000823674">
    <property type="component" value="Chromosome A04"/>
</dbReference>